<dbReference type="PANTHER" id="PTHR35894:SF1">
    <property type="entry name" value="PHOSPHORIBULOKINASE _ URIDINE KINASE FAMILY"/>
    <property type="match status" value="1"/>
</dbReference>
<dbReference type="InterPro" id="IPR052026">
    <property type="entry name" value="ExeA_AAA_ATPase_DNA-bind"/>
</dbReference>
<dbReference type="Pfam" id="PF13401">
    <property type="entry name" value="AAA_22"/>
    <property type="match status" value="1"/>
</dbReference>
<sequence length="441" mass="50541">MSVPNKTNINSNDDSVTTGAFLKYFGFSDHPFLNSSNPEYQYSSRTHRQAKSHLEYAMQIPDGVSIITGDFGTGKKMLVQDTLSNQNDNLCIVEIITPPKDALELLTVIASSIGKQFLTPEKEQLLDVINERVLEQQALSSKIIIVLYQVQDYSFEVLEQIRSLSDNKINNQRAINVLLSGNPELYKHLDEIGIPQLSRRVRYRIHINTLNESETYEYILHRLNVAGCNDPTLFSSSAIDYIYHTSSGHPKYINELCSFSLIRAFVENKHTIDLELVKKAYDELQQHPKDHQIIEKLKNYQNSIRQQTKSRPKFLLFLKGNLLGEYSLLNDVMTIGRSHDNDIYIDDPRISRYHATISIQNDVTIIQDLESTNGVFVNKVNTRLSTIEDEDVIQIGLHQIKVVHKVKFVNKEEEFEKTRQAMSDTIDTYLTNVEKLLSSMP</sequence>
<dbReference type="InterPro" id="IPR008984">
    <property type="entry name" value="SMAD_FHA_dom_sf"/>
</dbReference>
<dbReference type="Pfam" id="PF00498">
    <property type="entry name" value="FHA"/>
    <property type="match status" value="1"/>
</dbReference>
<dbReference type="Gene3D" id="2.60.200.20">
    <property type="match status" value="1"/>
</dbReference>
<dbReference type="AlphaFoldDB" id="A0A3B1ACS2"/>
<proteinExistence type="predicted"/>
<dbReference type="PANTHER" id="PTHR35894">
    <property type="entry name" value="GENERAL SECRETION PATHWAY PROTEIN A-RELATED"/>
    <property type="match status" value="1"/>
</dbReference>
<dbReference type="SUPFAM" id="SSF49879">
    <property type="entry name" value="SMAD/FHA domain"/>
    <property type="match status" value="1"/>
</dbReference>
<dbReference type="InterPro" id="IPR027417">
    <property type="entry name" value="P-loop_NTPase"/>
</dbReference>
<dbReference type="CDD" id="cd00060">
    <property type="entry name" value="FHA"/>
    <property type="match status" value="1"/>
</dbReference>
<feature type="domain" description="FHA" evidence="1">
    <location>
        <begin position="333"/>
        <end position="382"/>
    </location>
</feature>
<reference evidence="2" key="1">
    <citation type="submission" date="2018-06" db="EMBL/GenBank/DDBJ databases">
        <authorList>
            <person name="Zhirakovskaya E."/>
        </authorList>
    </citation>
    <scope>NUCLEOTIDE SEQUENCE</scope>
</reference>
<dbReference type="SUPFAM" id="SSF52540">
    <property type="entry name" value="P-loop containing nucleoside triphosphate hydrolases"/>
    <property type="match status" value="1"/>
</dbReference>
<evidence type="ECO:0000259" key="1">
    <source>
        <dbReference type="PROSITE" id="PS50006"/>
    </source>
</evidence>
<dbReference type="InterPro" id="IPR049945">
    <property type="entry name" value="AAA_22"/>
</dbReference>
<dbReference type="InterPro" id="IPR000253">
    <property type="entry name" value="FHA_dom"/>
</dbReference>
<dbReference type="GO" id="GO:0016887">
    <property type="term" value="F:ATP hydrolysis activity"/>
    <property type="evidence" value="ECO:0007669"/>
    <property type="project" value="InterPro"/>
</dbReference>
<dbReference type="PROSITE" id="PS50006">
    <property type="entry name" value="FHA_DOMAIN"/>
    <property type="match status" value="1"/>
</dbReference>
<organism evidence="2">
    <name type="scientific">hydrothermal vent metagenome</name>
    <dbReference type="NCBI Taxonomy" id="652676"/>
    <lineage>
        <taxon>unclassified sequences</taxon>
        <taxon>metagenomes</taxon>
        <taxon>ecological metagenomes</taxon>
    </lineage>
</organism>
<accession>A0A3B1ACS2</accession>
<dbReference type="Gene3D" id="3.40.50.300">
    <property type="entry name" value="P-loop containing nucleotide triphosphate hydrolases"/>
    <property type="match status" value="1"/>
</dbReference>
<protein>
    <recommendedName>
        <fullName evidence="1">FHA domain-containing protein</fullName>
    </recommendedName>
</protein>
<gene>
    <name evidence="2" type="ORF">MNBD_GAMMA22-1530</name>
</gene>
<dbReference type="SMART" id="SM00240">
    <property type="entry name" value="FHA"/>
    <property type="match status" value="1"/>
</dbReference>
<name>A0A3B1ACS2_9ZZZZ</name>
<evidence type="ECO:0000313" key="2">
    <source>
        <dbReference type="EMBL" id="VAW99420.1"/>
    </source>
</evidence>
<dbReference type="EMBL" id="UOFS01000039">
    <property type="protein sequence ID" value="VAW99420.1"/>
    <property type="molecule type" value="Genomic_DNA"/>
</dbReference>